<feature type="compositionally biased region" description="Polar residues" evidence="1">
    <location>
        <begin position="15"/>
        <end position="24"/>
    </location>
</feature>
<accession>A0A8K0TR69</accession>
<evidence type="ECO:0000313" key="3">
    <source>
        <dbReference type="Proteomes" id="UP000813385"/>
    </source>
</evidence>
<feature type="region of interest" description="Disordered" evidence="1">
    <location>
        <begin position="208"/>
        <end position="234"/>
    </location>
</feature>
<comment type="caution">
    <text evidence="2">The sequence shown here is derived from an EMBL/GenBank/DDBJ whole genome shotgun (WGS) entry which is preliminary data.</text>
</comment>
<feature type="region of interest" description="Disordered" evidence="1">
    <location>
        <begin position="1"/>
        <end position="31"/>
    </location>
</feature>
<organism evidence="2 3">
    <name type="scientific">Plectosphaerella cucumerina</name>
    <dbReference type="NCBI Taxonomy" id="40658"/>
    <lineage>
        <taxon>Eukaryota</taxon>
        <taxon>Fungi</taxon>
        <taxon>Dikarya</taxon>
        <taxon>Ascomycota</taxon>
        <taxon>Pezizomycotina</taxon>
        <taxon>Sordariomycetes</taxon>
        <taxon>Hypocreomycetidae</taxon>
        <taxon>Glomerellales</taxon>
        <taxon>Plectosphaerellaceae</taxon>
        <taxon>Plectosphaerella</taxon>
    </lineage>
</organism>
<dbReference type="AlphaFoldDB" id="A0A8K0TR69"/>
<proteinExistence type="predicted"/>
<reference evidence="2" key="1">
    <citation type="journal article" date="2021" name="Nat. Commun.">
        <title>Genetic determinants of endophytism in the Arabidopsis root mycobiome.</title>
        <authorList>
            <person name="Mesny F."/>
            <person name="Miyauchi S."/>
            <person name="Thiergart T."/>
            <person name="Pickel B."/>
            <person name="Atanasova L."/>
            <person name="Karlsson M."/>
            <person name="Huettel B."/>
            <person name="Barry K.W."/>
            <person name="Haridas S."/>
            <person name="Chen C."/>
            <person name="Bauer D."/>
            <person name="Andreopoulos W."/>
            <person name="Pangilinan J."/>
            <person name="LaButti K."/>
            <person name="Riley R."/>
            <person name="Lipzen A."/>
            <person name="Clum A."/>
            <person name="Drula E."/>
            <person name="Henrissat B."/>
            <person name="Kohler A."/>
            <person name="Grigoriev I.V."/>
            <person name="Martin F.M."/>
            <person name="Hacquard S."/>
        </authorList>
    </citation>
    <scope>NUCLEOTIDE SEQUENCE</scope>
    <source>
        <strain evidence="2">MPI-CAGE-AT-0016</strain>
    </source>
</reference>
<feature type="compositionally biased region" description="Low complexity" evidence="1">
    <location>
        <begin position="80"/>
        <end position="96"/>
    </location>
</feature>
<name>A0A8K0TR69_9PEZI</name>
<evidence type="ECO:0000256" key="1">
    <source>
        <dbReference type="SAM" id="MobiDB-lite"/>
    </source>
</evidence>
<protein>
    <submittedName>
        <fullName evidence="2">Uncharacterized protein</fullName>
    </submittedName>
</protein>
<sequence>MRPAAEIKKPHRRSQMQYRHNPTRQFGFPPGSHLVGSPCVFEAKQDKARLSESQPRCRGRARRGAGGRCVTDVSQREHSSCQGTTSTSTQTSNQTLDSVPLHPWMSVCGRSAASEPGRKLYTCPDGVSLPYPSEMTWEITQGSQCHLAAGRDREAQSIPSFAASCMAALACPSAQQSRGGRAASYKRGRQGFLLQSSALRSSSQWSLVSGRTSDSLKKPGRPRPWGGIGSAPTG</sequence>
<keyword evidence="3" id="KW-1185">Reference proteome</keyword>
<evidence type="ECO:0000313" key="2">
    <source>
        <dbReference type="EMBL" id="KAH7374977.1"/>
    </source>
</evidence>
<dbReference type="EMBL" id="JAGPXD010000001">
    <property type="protein sequence ID" value="KAH7374977.1"/>
    <property type="molecule type" value="Genomic_DNA"/>
</dbReference>
<dbReference type="Proteomes" id="UP000813385">
    <property type="component" value="Unassembled WGS sequence"/>
</dbReference>
<gene>
    <name evidence="2" type="ORF">B0T11DRAFT_4722</name>
</gene>
<feature type="region of interest" description="Disordered" evidence="1">
    <location>
        <begin position="50"/>
        <end position="96"/>
    </location>
</feature>